<reference evidence="1" key="1">
    <citation type="submission" date="2016-10" db="EMBL/GenBank/DDBJ databases">
        <authorList>
            <person name="de Groot N.N."/>
        </authorList>
    </citation>
    <scope>NUCLEOTIDE SEQUENCE [LARGE SCALE GENOMIC DNA]</scope>
    <source>
        <strain evidence="1">ATCC 20501</strain>
    </source>
</reference>
<dbReference type="RefSeq" id="WP_235863409.1">
    <property type="nucleotide sequence ID" value="NZ_FNVB01000011.1"/>
</dbReference>
<dbReference type="InterPro" id="IPR023214">
    <property type="entry name" value="HAD_sf"/>
</dbReference>
<dbReference type="GO" id="GO:0005829">
    <property type="term" value="C:cytosol"/>
    <property type="evidence" value="ECO:0007669"/>
    <property type="project" value="TreeGrafter"/>
</dbReference>
<dbReference type="InterPro" id="IPR036412">
    <property type="entry name" value="HAD-like_sf"/>
</dbReference>
<sequence length="266" mass="27490">MTDAAWKPRLIALDVDGTLLNPDTGLISAAVKAAVHRAIAGGGQVVVSTGRTVLGAGPVLDELQLTSGFALCSNGAVLLDVATREAASVETFDLAPVLSELSARLPGVIFAAEDLGIGNRVTAEFPAHQLEGLQHPTTVDELAAVPAPRLIASWPGRRPAEVVERLAGVELPSCTYTLDHYEPWVTVTPEGVSKGSALEKLRAELGVLASDTFAAGDGDNDIEMLRWAAHGVAMGQGPAAVHAAADEVAAPVAEDGLAAILDRWFG</sequence>
<dbReference type="SUPFAM" id="SSF56784">
    <property type="entry name" value="HAD-like"/>
    <property type="match status" value="1"/>
</dbReference>
<dbReference type="EMBL" id="FOME01000003">
    <property type="protein sequence ID" value="SFD21089.1"/>
    <property type="molecule type" value="Genomic_DNA"/>
</dbReference>
<dbReference type="EMBL" id="FNVB01000011">
    <property type="protein sequence ID" value="SEG96243.1"/>
    <property type="molecule type" value="Genomic_DNA"/>
</dbReference>
<name>A0A1H6EG64_9PSEU</name>
<evidence type="ECO:0000313" key="1">
    <source>
        <dbReference type="EMBL" id="SEG96243.1"/>
    </source>
</evidence>
<keyword evidence="1" id="KW-0378">Hydrolase</keyword>
<dbReference type="Proteomes" id="UP000236729">
    <property type="component" value="Unassembled WGS sequence"/>
</dbReference>
<dbReference type="GO" id="GO:0016791">
    <property type="term" value="F:phosphatase activity"/>
    <property type="evidence" value="ECO:0007669"/>
    <property type="project" value="TreeGrafter"/>
</dbReference>
<keyword evidence="3" id="KW-1185">Reference proteome</keyword>
<dbReference type="AlphaFoldDB" id="A0A1H6EG64"/>
<accession>A0A1I1QG93</accession>
<organism evidence="1 4">
    <name type="scientific">Saccharopolyspora kobensis</name>
    <dbReference type="NCBI Taxonomy" id="146035"/>
    <lineage>
        <taxon>Bacteria</taxon>
        <taxon>Bacillati</taxon>
        <taxon>Actinomycetota</taxon>
        <taxon>Actinomycetes</taxon>
        <taxon>Pseudonocardiales</taxon>
        <taxon>Pseudonocardiaceae</taxon>
        <taxon>Saccharopolyspora</taxon>
    </lineage>
</organism>
<gene>
    <name evidence="1" type="ORF">SAMN02982929_06344</name>
    <name evidence="2" type="ORF">SAMN05216506_10381</name>
</gene>
<protein>
    <submittedName>
        <fullName evidence="1">HAD-superfamily hydrolase, subfamily IIB</fullName>
    </submittedName>
</protein>
<dbReference type="GO" id="GO:0000287">
    <property type="term" value="F:magnesium ion binding"/>
    <property type="evidence" value="ECO:0007669"/>
    <property type="project" value="TreeGrafter"/>
</dbReference>
<dbReference type="PANTHER" id="PTHR10000:SF8">
    <property type="entry name" value="HAD SUPERFAMILY HYDROLASE-LIKE, TYPE 3"/>
    <property type="match status" value="1"/>
</dbReference>
<dbReference type="Proteomes" id="UP000199690">
    <property type="component" value="Unassembled WGS sequence"/>
</dbReference>
<dbReference type="PROSITE" id="PS01228">
    <property type="entry name" value="COF_1"/>
    <property type="match status" value="1"/>
</dbReference>
<dbReference type="PANTHER" id="PTHR10000">
    <property type="entry name" value="PHOSPHOSERINE PHOSPHATASE"/>
    <property type="match status" value="1"/>
</dbReference>
<evidence type="ECO:0000313" key="3">
    <source>
        <dbReference type="Proteomes" id="UP000199690"/>
    </source>
</evidence>
<evidence type="ECO:0000313" key="4">
    <source>
        <dbReference type="Proteomes" id="UP000236729"/>
    </source>
</evidence>
<dbReference type="Gene3D" id="3.30.1240.10">
    <property type="match status" value="1"/>
</dbReference>
<proteinExistence type="predicted"/>
<evidence type="ECO:0000313" key="2">
    <source>
        <dbReference type="EMBL" id="SFD21089.1"/>
    </source>
</evidence>
<dbReference type="SMR" id="A0A1H6EG64"/>
<accession>A0A1H6EG64</accession>
<dbReference type="Gene3D" id="3.40.50.1000">
    <property type="entry name" value="HAD superfamily/HAD-like"/>
    <property type="match status" value="1"/>
</dbReference>
<reference evidence="3 4" key="2">
    <citation type="submission" date="2016-10" db="EMBL/GenBank/DDBJ databases">
        <authorList>
            <person name="Varghese N."/>
            <person name="Submissions S."/>
        </authorList>
    </citation>
    <scope>NUCLEOTIDE SEQUENCE [LARGE SCALE GENOMIC DNA]</scope>
    <source>
        <strain evidence="4">ATCC 20501</strain>
        <strain evidence="2 3">CGMCC 4.3529</strain>
    </source>
</reference>
<dbReference type="Pfam" id="PF08282">
    <property type="entry name" value="Hydrolase_3"/>
    <property type="match status" value="2"/>
</dbReference>